<reference evidence="2" key="1">
    <citation type="submission" date="2010-02" db="EMBL/GenBank/DDBJ databases">
        <title>Complete sequence of Ferroglobus placidus DSM 10642.</title>
        <authorList>
            <consortium name="US DOE Joint Genome Institute"/>
            <person name="Lucas S."/>
            <person name="Copeland A."/>
            <person name="Lapidus A."/>
            <person name="Cheng J.-F."/>
            <person name="Bruce D."/>
            <person name="Goodwin L."/>
            <person name="Pitluck S."/>
            <person name="Saunders E."/>
            <person name="Brettin T."/>
            <person name="Detter J.C."/>
            <person name="Han C."/>
            <person name="Tapia R."/>
            <person name="Larimer F."/>
            <person name="Land M."/>
            <person name="Hauser L."/>
            <person name="Kyrpides N."/>
            <person name="Ivanova N."/>
            <person name="Holmes D."/>
            <person name="Lovley D."/>
            <person name="Kyrpides N."/>
            <person name="Anderson I.J."/>
            <person name="Woyke T."/>
        </authorList>
    </citation>
    <scope>NUCLEOTIDE SEQUENCE [LARGE SCALE GENOMIC DNA]</scope>
    <source>
        <strain evidence="2">DSM 10642 / AEDII12DO</strain>
    </source>
</reference>
<dbReference type="PaxDb" id="589924-Ferp_0640"/>
<evidence type="ECO:0000313" key="2">
    <source>
        <dbReference type="Proteomes" id="UP000002613"/>
    </source>
</evidence>
<accession>D3S3H8</accession>
<organism evidence="1 2">
    <name type="scientific">Ferroglobus placidus (strain DSM 10642 / AEDII12DO)</name>
    <dbReference type="NCBI Taxonomy" id="589924"/>
    <lineage>
        <taxon>Archaea</taxon>
        <taxon>Methanobacteriati</taxon>
        <taxon>Methanobacteriota</taxon>
        <taxon>Archaeoglobi</taxon>
        <taxon>Archaeoglobales</taxon>
        <taxon>Archaeoglobaceae</taxon>
        <taxon>Ferroglobus</taxon>
    </lineage>
</organism>
<dbReference type="OrthoDB" id="275398at2157"/>
<keyword evidence="2" id="KW-1185">Reference proteome</keyword>
<dbReference type="eggNOG" id="arCOG10887">
    <property type="taxonomic scope" value="Archaea"/>
</dbReference>
<gene>
    <name evidence="1" type="ordered locus">Ferp_0640</name>
</gene>
<dbReference type="STRING" id="589924.Ferp_0640"/>
<dbReference type="AlphaFoldDB" id="D3S3H8"/>
<name>D3S3H8_FERPA</name>
<evidence type="ECO:0000313" key="1">
    <source>
        <dbReference type="EMBL" id="ADC64811.1"/>
    </source>
</evidence>
<protein>
    <submittedName>
        <fullName evidence="1">Uncharacterized protein</fullName>
    </submittedName>
</protein>
<dbReference type="RefSeq" id="WP_012965157.1">
    <property type="nucleotide sequence ID" value="NC_013849.1"/>
</dbReference>
<sequence length="60" mass="6790">MMFVKPPEIKDRDGNSYPELMVKFDKQEVKKILKEGNVTLFVIGKIDGKFFVGEDGVGVK</sequence>
<dbReference type="GeneID" id="8778143"/>
<dbReference type="KEGG" id="fpl:Ferp_0640"/>
<proteinExistence type="predicted"/>
<reference evidence="1 2" key="2">
    <citation type="journal article" date="2011" name="Stand. Genomic Sci.">
        <title>Complete genome sequence of Ferroglobus placidus AEDII12DO.</title>
        <authorList>
            <person name="Anderson I."/>
            <person name="Risso C."/>
            <person name="Holmes D."/>
            <person name="Lucas S."/>
            <person name="Copeland A."/>
            <person name="Lapidus A."/>
            <person name="Cheng J.F."/>
            <person name="Bruce D."/>
            <person name="Goodwin L."/>
            <person name="Pitluck S."/>
            <person name="Saunders E."/>
            <person name="Brettin T."/>
            <person name="Detter J.C."/>
            <person name="Han C."/>
            <person name="Tapia R."/>
            <person name="Larimer F."/>
            <person name="Land M."/>
            <person name="Hauser L."/>
            <person name="Woyke T."/>
            <person name="Lovley D."/>
            <person name="Kyrpides N."/>
            <person name="Ivanova N."/>
        </authorList>
    </citation>
    <scope>NUCLEOTIDE SEQUENCE [LARGE SCALE GENOMIC DNA]</scope>
    <source>
        <strain evidence="2">DSM 10642 / AEDII12DO</strain>
    </source>
</reference>
<dbReference type="HOGENOM" id="CLU_2930059_0_0_2"/>
<dbReference type="EMBL" id="CP001899">
    <property type="protein sequence ID" value="ADC64811.1"/>
    <property type="molecule type" value="Genomic_DNA"/>
</dbReference>
<dbReference type="Proteomes" id="UP000002613">
    <property type="component" value="Chromosome"/>
</dbReference>